<protein>
    <recommendedName>
        <fullName evidence="4">SbsA Ig-like domain-containing protein</fullName>
    </recommendedName>
</protein>
<name>A0A0J8DB88_CLOCY</name>
<evidence type="ECO:0000259" key="4">
    <source>
        <dbReference type="Pfam" id="PF13205"/>
    </source>
</evidence>
<dbReference type="Gene3D" id="2.60.40.1220">
    <property type="match status" value="1"/>
</dbReference>
<reference evidence="5 6" key="1">
    <citation type="submission" date="2015-06" db="EMBL/GenBank/DDBJ databases">
        <title>Draft genome sequence of the purine-degrading Clostridium cylindrosporum HC-1 (DSM 605).</title>
        <authorList>
            <person name="Poehlein A."/>
            <person name="Schiel-Bengelsdorf B."/>
            <person name="Bengelsdorf F."/>
            <person name="Daniel R."/>
            <person name="Duerre P."/>
        </authorList>
    </citation>
    <scope>NUCLEOTIDE SEQUENCE [LARGE SCALE GENOMIC DNA]</scope>
    <source>
        <strain evidence="5 6">DSM 605</strain>
    </source>
</reference>
<evidence type="ECO:0000313" key="5">
    <source>
        <dbReference type="EMBL" id="KMT23340.1"/>
    </source>
</evidence>
<keyword evidence="2" id="KW-0175">Coiled coil</keyword>
<feature type="chain" id="PRO_5039316775" description="SbsA Ig-like domain-containing protein" evidence="3">
    <location>
        <begin position="23"/>
        <end position="276"/>
    </location>
</feature>
<evidence type="ECO:0000256" key="3">
    <source>
        <dbReference type="SAM" id="SignalP"/>
    </source>
</evidence>
<evidence type="ECO:0000313" key="6">
    <source>
        <dbReference type="Proteomes" id="UP000036756"/>
    </source>
</evidence>
<dbReference type="PATRIC" id="fig|1121307.3.peg.2532"/>
<dbReference type="RefSeq" id="WP_048569156.1">
    <property type="nucleotide sequence ID" value="NZ_LFVU01000001.1"/>
</dbReference>
<dbReference type="AlphaFoldDB" id="A0A0J8DB88"/>
<evidence type="ECO:0000256" key="1">
    <source>
        <dbReference type="ARBA" id="ARBA00022729"/>
    </source>
</evidence>
<proteinExistence type="predicted"/>
<dbReference type="InterPro" id="IPR014755">
    <property type="entry name" value="Cu-Rt/internalin_Ig-like"/>
</dbReference>
<dbReference type="STRING" id="1121307.CLCY_8c00770"/>
<dbReference type="InterPro" id="IPR032812">
    <property type="entry name" value="SbsA_Ig"/>
</dbReference>
<keyword evidence="6" id="KW-1185">Reference proteome</keyword>
<sequence length="276" mass="30067">MSKSKKLIGSVLVGAMTLVSVAGTTQSVDEVKIVNAGVKEDTKAVHTKVEQIRNSLKKNFLGLKNVGQWQKYIKEARTLNAKLPKGATKNKYAARINSAEALVNAAARVNKVEGSMANNAHTVKNAEQWIKYVELAEADLEKVDVNEYEDQINSLINRLNKKIAEINDILSDDFGVTKAAIEKGSPDKITITFTEVLKTDVSDVKDSIIVKVDNTSVAVKSAVLSKDGVTLTITLDKEVKAGQVVTIDIKQSTSKIKDKDGVVIYTEEPVEIDNLL</sequence>
<dbReference type="Pfam" id="PF13205">
    <property type="entry name" value="Big_5"/>
    <property type="match status" value="1"/>
</dbReference>
<dbReference type="EMBL" id="LFVU01000001">
    <property type="protein sequence ID" value="KMT23340.1"/>
    <property type="molecule type" value="Genomic_DNA"/>
</dbReference>
<comment type="caution">
    <text evidence="5">The sequence shown here is derived from an EMBL/GenBank/DDBJ whole genome shotgun (WGS) entry which is preliminary data.</text>
</comment>
<accession>A0A0J8DB88</accession>
<keyword evidence="1 3" id="KW-0732">Signal</keyword>
<feature type="signal peptide" evidence="3">
    <location>
        <begin position="1"/>
        <end position="22"/>
    </location>
</feature>
<organism evidence="5 6">
    <name type="scientific">Clostridium cylindrosporum DSM 605</name>
    <dbReference type="NCBI Taxonomy" id="1121307"/>
    <lineage>
        <taxon>Bacteria</taxon>
        <taxon>Bacillati</taxon>
        <taxon>Bacillota</taxon>
        <taxon>Clostridia</taxon>
        <taxon>Eubacteriales</taxon>
        <taxon>Clostridiaceae</taxon>
        <taxon>Clostridium</taxon>
    </lineage>
</organism>
<feature type="domain" description="SbsA Ig-like" evidence="4">
    <location>
        <begin position="187"/>
        <end position="261"/>
    </location>
</feature>
<dbReference type="Proteomes" id="UP000036756">
    <property type="component" value="Unassembled WGS sequence"/>
</dbReference>
<gene>
    <name evidence="5" type="ORF">CLCY_8c00770</name>
</gene>
<feature type="coiled-coil region" evidence="2">
    <location>
        <begin position="138"/>
        <end position="165"/>
    </location>
</feature>
<evidence type="ECO:0000256" key="2">
    <source>
        <dbReference type="SAM" id="Coils"/>
    </source>
</evidence>